<dbReference type="AlphaFoldDB" id="A0A3D9HC76"/>
<dbReference type="PANTHER" id="PTHR43300">
    <property type="entry name" value="ACETYLTRANSFERASE"/>
    <property type="match status" value="1"/>
</dbReference>
<gene>
    <name evidence="5" type="ORF">DFQ10_101853</name>
</gene>
<dbReference type="EMBL" id="QRDV01000001">
    <property type="protein sequence ID" value="RED47072.1"/>
    <property type="molecule type" value="Genomic_DNA"/>
</dbReference>
<dbReference type="InterPro" id="IPR050179">
    <property type="entry name" value="Trans_hexapeptide_repeat"/>
</dbReference>
<dbReference type="Proteomes" id="UP000256980">
    <property type="component" value="Unassembled WGS sequence"/>
</dbReference>
<dbReference type="SUPFAM" id="SSF51161">
    <property type="entry name" value="Trimeric LpxA-like enzymes"/>
    <property type="match status" value="1"/>
</dbReference>
<keyword evidence="6" id="KW-1185">Reference proteome</keyword>
<proteinExistence type="inferred from homology"/>
<dbReference type="OrthoDB" id="9812571at2"/>
<evidence type="ECO:0000313" key="6">
    <source>
        <dbReference type="Proteomes" id="UP000256980"/>
    </source>
</evidence>
<evidence type="ECO:0000313" key="5">
    <source>
        <dbReference type="EMBL" id="RED47072.1"/>
    </source>
</evidence>
<evidence type="ECO:0000256" key="3">
    <source>
        <dbReference type="ARBA" id="ARBA00022737"/>
    </source>
</evidence>
<dbReference type="InterPro" id="IPR011004">
    <property type="entry name" value="Trimer_LpxA-like_sf"/>
</dbReference>
<keyword evidence="2 5" id="KW-0808">Transferase</keyword>
<dbReference type="PANTHER" id="PTHR43300:SF11">
    <property type="entry name" value="ACETYLTRANSFERASE RV3034C-RELATED"/>
    <property type="match status" value="1"/>
</dbReference>
<protein>
    <submittedName>
        <fullName evidence="5">Succinyltransferase-like protein</fullName>
    </submittedName>
</protein>
<comment type="caution">
    <text evidence="5">The sequence shown here is derived from an EMBL/GenBank/DDBJ whole genome shotgun (WGS) entry which is preliminary data.</text>
</comment>
<dbReference type="RefSeq" id="WP_115816110.1">
    <property type="nucleotide sequence ID" value="NZ_CANKZP010000001.1"/>
</dbReference>
<dbReference type="GO" id="GO:0016746">
    <property type="term" value="F:acyltransferase activity"/>
    <property type="evidence" value="ECO:0007669"/>
    <property type="project" value="UniProtKB-KW"/>
</dbReference>
<sequence>MKTIIRKLIHYLGNVLRFFQMSFLKASGATIGKNSMISLGAKIDVRRGKVTIGDHCLITHGCYILSHDGAAHIINPEDNGTGYVTIGDHVFIGVNSVVMRNVTIGNHAIIGAGSVVNKDIPEGVVAAGNPIKILKTLDKPYRPLPKKHMDVS</sequence>
<dbReference type="InterPro" id="IPR018357">
    <property type="entry name" value="Hexapep_transf_CS"/>
</dbReference>
<dbReference type="InterPro" id="IPR001451">
    <property type="entry name" value="Hexapep"/>
</dbReference>
<organism evidence="5 6">
    <name type="scientific">Winogradskyella eximia</name>
    <dbReference type="NCBI Taxonomy" id="262006"/>
    <lineage>
        <taxon>Bacteria</taxon>
        <taxon>Pseudomonadati</taxon>
        <taxon>Bacteroidota</taxon>
        <taxon>Flavobacteriia</taxon>
        <taxon>Flavobacteriales</taxon>
        <taxon>Flavobacteriaceae</taxon>
        <taxon>Winogradskyella</taxon>
    </lineage>
</organism>
<comment type="similarity">
    <text evidence="1">Belongs to the transferase hexapeptide repeat family.</text>
</comment>
<keyword evidence="4" id="KW-0012">Acyltransferase</keyword>
<accession>A0A3D9HC76</accession>
<name>A0A3D9HC76_9FLAO</name>
<evidence type="ECO:0000256" key="4">
    <source>
        <dbReference type="ARBA" id="ARBA00023315"/>
    </source>
</evidence>
<dbReference type="PROSITE" id="PS00101">
    <property type="entry name" value="HEXAPEP_TRANSFERASES"/>
    <property type="match status" value="1"/>
</dbReference>
<evidence type="ECO:0000256" key="1">
    <source>
        <dbReference type="ARBA" id="ARBA00007274"/>
    </source>
</evidence>
<dbReference type="CDD" id="cd04647">
    <property type="entry name" value="LbH_MAT_like"/>
    <property type="match status" value="1"/>
</dbReference>
<evidence type="ECO:0000256" key="2">
    <source>
        <dbReference type="ARBA" id="ARBA00022679"/>
    </source>
</evidence>
<dbReference type="Gene3D" id="2.160.10.10">
    <property type="entry name" value="Hexapeptide repeat proteins"/>
    <property type="match status" value="1"/>
</dbReference>
<dbReference type="Pfam" id="PF00132">
    <property type="entry name" value="Hexapep"/>
    <property type="match status" value="1"/>
</dbReference>
<keyword evidence="3" id="KW-0677">Repeat</keyword>
<reference evidence="5 6" key="1">
    <citation type="submission" date="2018-07" db="EMBL/GenBank/DDBJ databases">
        <title>Genomic Encyclopedia of Type Strains, Phase III (KMG-III): the genomes of soil and plant-associated and newly described type strains.</title>
        <authorList>
            <person name="Whitman W."/>
        </authorList>
    </citation>
    <scope>NUCLEOTIDE SEQUENCE [LARGE SCALE GENOMIC DNA]</scope>
    <source>
        <strain evidence="5 6">CECT 7946</strain>
    </source>
</reference>